<accession>A0A9Q0JL25</accession>
<feature type="domain" description="O-acyltransferase WSD1-like N-terminal" evidence="11">
    <location>
        <begin position="101"/>
        <end position="213"/>
    </location>
</feature>
<keyword evidence="6" id="KW-0256">Endoplasmic reticulum</keyword>
<evidence type="ECO:0000259" key="11">
    <source>
        <dbReference type="Pfam" id="PF03007"/>
    </source>
</evidence>
<evidence type="ECO:0000259" key="12">
    <source>
        <dbReference type="Pfam" id="PF06974"/>
    </source>
</evidence>
<dbReference type="GO" id="GO:0047196">
    <property type="term" value="F:long-chain-alcohol O-fatty-acyltransferase activity"/>
    <property type="evidence" value="ECO:0007669"/>
    <property type="project" value="UniProtKB-EC"/>
</dbReference>
<dbReference type="Pfam" id="PF03007">
    <property type="entry name" value="WS_DGAT_cat"/>
    <property type="match status" value="1"/>
</dbReference>
<evidence type="ECO:0008006" key="15">
    <source>
        <dbReference type="Google" id="ProtNLM"/>
    </source>
</evidence>
<evidence type="ECO:0000256" key="4">
    <source>
        <dbReference type="ARBA" id="ARBA00005189"/>
    </source>
</evidence>
<evidence type="ECO:0000313" key="14">
    <source>
        <dbReference type="Proteomes" id="UP001141552"/>
    </source>
</evidence>
<dbReference type="GO" id="GO:0019432">
    <property type="term" value="P:triglyceride biosynthetic process"/>
    <property type="evidence" value="ECO:0007669"/>
    <property type="project" value="TreeGrafter"/>
</dbReference>
<dbReference type="GO" id="GO:0004144">
    <property type="term" value="F:diacylglycerol O-acyltransferase activity"/>
    <property type="evidence" value="ECO:0007669"/>
    <property type="project" value="UniProtKB-EC"/>
</dbReference>
<comment type="caution">
    <text evidence="13">The sequence shown here is derived from an EMBL/GenBank/DDBJ whole genome shotgun (WGS) entry which is preliminary data.</text>
</comment>
<dbReference type="AlphaFoldDB" id="A0A9Q0JL25"/>
<dbReference type="InterPro" id="IPR045034">
    <property type="entry name" value="O-acyltransferase_WSD1-like"/>
</dbReference>
<evidence type="ECO:0000256" key="1">
    <source>
        <dbReference type="ARBA" id="ARBA00004162"/>
    </source>
</evidence>
<proteinExistence type="inferred from homology"/>
<protein>
    <recommendedName>
        <fullName evidence="15">Diacylglycerol O-acyltransferase</fullName>
    </recommendedName>
</protein>
<evidence type="ECO:0000256" key="3">
    <source>
        <dbReference type="ARBA" id="ARBA00004771"/>
    </source>
</evidence>
<evidence type="ECO:0000256" key="10">
    <source>
        <dbReference type="ARBA" id="ARBA00048109"/>
    </source>
</evidence>
<comment type="pathway">
    <text evidence="3">Glycerolipid metabolism; triacylglycerol biosynthesis.</text>
</comment>
<sequence length="401" mass="44069">LMETVQEEVVLGAVSPGGEYLSTTVLSLSVIAVLESEVAIDASQTLSFIGNVFLPFNPRFSSIMVEDRNGAKRWKRVEVRVQDHVHVPEFPTGMTTKYYDDCLDDYLSKIALQQLPQSQPLWEIHIIKYPTSSAAGNLIFKLHHSLGDGYSLIGALLSGAKRADNPSVPLTFPSARPHTTKDSSRNHSMFIKVHQVLSSLSNTVSDLCSSISKSVVMFKDDKSPIRSGHPGVEFLPTINDVITGIIFFGTRLYMEAMSSGSGNAVSTSLVALNTRMFGGYKSVKEMVKPDSKSPWGNHFALFSIPIPKLADAEAKDPLQFIFKAREIIQRKRSSLSVYLTARYLQLTHKLRGSKAASRHVYGTLENTSMGISNVMGPLEKMAFADHPIKGLYFVITGAPQA</sequence>
<feature type="non-terminal residue" evidence="13">
    <location>
        <position position="1"/>
    </location>
</feature>
<evidence type="ECO:0000256" key="7">
    <source>
        <dbReference type="ARBA" id="ARBA00023315"/>
    </source>
</evidence>
<feature type="non-terminal residue" evidence="13">
    <location>
        <position position="401"/>
    </location>
</feature>
<keyword evidence="5" id="KW-0808">Transferase</keyword>
<feature type="domain" description="O-acyltransferase WSD1 C-terminal" evidence="12">
    <location>
        <begin position="295"/>
        <end position="400"/>
    </location>
</feature>
<reference evidence="13" key="2">
    <citation type="journal article" date="2023" name="Plants (Basel)">
        <title>Annotation of the Turnera subulata (Passifloraceae) Draft Genome Reveals the S-Locus Evolved after the Divergence of Turneroideae from Passifloroideae in a Stepwise Manner.</title>
        <authorList>
            <person name="Henning P.M."/>
            <person name="Roalson E.H."/>
            <person name="Mir W."/>
            <person name="McCubbin A.G."/>
            <person name="Shore J.S."/>
        </authorList>
    </citation>
    <scope>NUCLEOTIDE SEQUENCE</scope>
    <source>
        <strain evidence="13">F60SS</strain>
    </source>
</reference>
<organism evidence="13 14">
    <name type="scientific">Turnera subulata</name>
    <dbReference type="NCBI Taxonomy" id="218843"/>
    <lineage>
        <taxon>Eukaryota</taxon>
        <taxon>Viridiplantae</taxon>
        <taxon>Streptophyta</taxon>
        <taxon>Embryophyta</taxon>
        <taxon>Tracheophyta</taxon>
        <taxon>Spermatophyta</taxon>
        <taxon>Magnoliopsida</taxon>
        <taxon>eudicotyledons</taxon>
        <taxon>Gunneridae</taxon>
        <taxon>Pentapetalae</taxon>
        <taxon>rosids</taxon>
        <taxon>fabids</taxon>
        <taxon>Malpighiales</taxon>
        <taxon>Passifloraceae</taxon>
        <taxon>Turnera</taxon>
    </lineage>
</organism>
<reference evidence="13" key="1">
    <citation type="submission" date="2022-02" db="EMBL/GenBank/DDBJ databases">
        <authorList>
            <person name="Henning P.M."/>
            <person name="McCubbin A.G."/>
            <person name="Shore J.S."/>
        </authorList>
    </citation>
    <scope>NUCLEOTIDE SEQUENCE</scope>
    <source>
        <strain evidence="13">F60SS</strain>
        <tissue evidence="13">Leaves</tissue>
    </source>
</reference>
<evidence type="ECO:0000256" key="9">
    <source>
        <dbReference type="ARBA" id="ARBA00047604"/>
    </source>
</evidence>
<keyword evidence="7" id="KW-0012">Acyltransferase</keyword>
<dbReference type="EMBL" id="JAKUCV010001627">
    <property type="protein sequence ID" value="KAJ4845594.1"/>
    <property type="molecule type" value="Genomic_DNA"/>
</dbReference>
<dbReference type="InterPro" id="IPR009721">
    <property type="entry name" value="O-acyltransferase_WSD1_C"/>
</dbReference>
<dbReference type="OrthoDB" id="619536at2759"/>
<gene>
    <name evidence="13" type="ORF">Tsubulata_005722</name>
</gene>
<comment type="pathway">
    <text evidence="4">Lipid metabolism.</text>
</comment>
<keyword evidence="14" id="KW-1185">Reference proteome</keyword>
<comment type="catalytic activity">
    <reaction evidence="9">
        <text>a long chain fatty alcohol + a fatty acyl-CoA = a long-chain alcohol wax ester + CoA</text>
        <dbReference type="Rhea" id="RHEA:38443"/>
        <dbReference type="ChEBI" id="CHEBI:17135"/>
        <dbReference type="ChEBI" id="CHEBI:57287"/>
        <dbReference type="ChEBI" id="CHEBI:77636"/>
        <dbReference type="ChEBI" id="CHEBI:235323"/>
        <dbReference type="EC" id="2.3.1.75"/>
    </reaction>
</comment>
<dbReference type="InterPro" id="IPR004255">
    <property type="entry name" value="O-acyltransferase_WSD1_N"/>
</dbReference>
<evidence type="ECO:0000256" key="5">
    <source>
        <dbReference type="ARBA" id="ARBA00022679"/>
    </source>
</evidence>
<dbReference type="PANTHER" id="PTHR31650">
    <property type="entry name" value="O-ACYLTRANSFERASE (WSD1-LIKE) FAMILY PROTEIN"/>
    <property type="match status" value="1"/>
</dbReference>
<evidence type="ECO:0000256" key="2">
    <source>
        <dbReference type="ARBA" id="ARBA00004586"/>
    </source>
</evidence>
<comment type="subcellular location">
    <subcellularLocation>
        <location evidence="1">Cell membrane</location>
        <topology evidence="1">Single-pass membrane protein</topology>
    </subcellularLocation>
    <subcellularLocation>
        <location evidence="2">Endoplasmic reticulum membrane</location>
    </subcellularLocation>
</comment>
<evidence type="ECO:0000256" key="6">
    <source>
        <dbReference type="ARBA" id="ARBA00022824"/>
    </source>
</evidence>
<evidence type="ECO:0000313" key="13">
    <source>
        <dbReference type="EMBL" id="KAJ4845594.1"/>
    </source>
</evidence>
<dbReference type="GO" id="GO:0005789">
    <property type="term" value="C:endoplasmic reticulum membrane"/>
    <property type="evidence" value="ECO:0007669"/>
    <property type="project" value="UniProtKB-SubCell"/>
</dbReference>
<dbReference type="Proteomes" id="UP001141552">
    <property type="component" value="Unassembled WGS sequence"/>
</dbReference>
<evidence type="ECO:0000256" key="8">
    <source>
        <dbReference type="ARBA" id="ARBA00024360"/>
    </source>
</evidence>
<comment type="similarity">
    <text evidence="8">In the N-terminal section; belongs to the long-chain O-acyltransferase family.</text>
</comment>
<dbReference type="Pfam" id="PF06974">
    <property type="entry name" value="WS_DGAT_C"/>
    <property type="match status" value="1"/>
</dbReference>
<name>A0A9Q0JL25_9ROSI</name>
<comment type="catalytic activity">
    <reaction evidence="10">
        <text>an acyl-CoA + a 1,2-diacyl-sn-glycerol = a triacyl-sn-glycerol + CoA</text>
        <dbReference type="Rhea" id="RHEA:10868"/>
        <dbReference type="ChEBI" id="CHEBI:17815"/>
        <dbReference type="ChEBI" id="CHEBI:57287"/>
        <dbReference type="ChEBI" id="CHEBI:58342"/>
        <dbReference type="ChEBI" id="CHEBI:64615"/>
        <dbReference type="EC" id="2.3.1.20"/>
    </reaction>
</comment>
<dbReference type="PANTHER" id="PTHR31650:SF62">
    <property type="entry name" value="O-ACYLTRANSFERASE WSD1 C-TERMINAL DOMAIN-CONTAINING PROTEIN"/>
    <property type="match status" value="1"/>
</dbReference>
<dbReference type="GO" id="GO:0005886">
    <property type="term" value="C:plasma membrane"/>
    <property type="evidence" value="ECO:0007669"/>
    <property type="project" value="UniProtKB-SubCell"/>
</dbReference>